<dbReference type="EMBL" id="BFAD01000010">
    <property type="protein sequence ID" value="GBE86942.1"/>
    <property type="molecule type" value="Genomic_DNA"/>
</dbReference>
<sequence>MVYENLHFEIGHGDAEKTARVAISLEKLCELFHYAWRYRRATTSITIYDSCDARVAPSTPPPDYDQYIAHMDLSLRSILHYTTHLTTFVMDASTTGQILHLPNALSILNMVFNLREVALLSVCCGRGQLPHMGGQVQHAIIRNAGPDATWYSSFLDKQRLSRLDISDTTSHDGRWQEAFRAPAASWAGLSCLCISCTDNNLLDYANLIERGLAKSSWPRLTSLSLSVPFTWMPALDILLANVSRAPIRCFRFTVNVDGRYLPGFGPSFVREMGKNLSRLVELILDHSGVSRYAPLPGDLNEWADGLRGLREIRTLVLPTAFVAIPRAPPEHRSQDAVLGMPHQNMSPSLQRIWGGLALYARHFMLNRLPLPSFDKICFLHDDPRLGYREAIAFERKVLSAPIPMHRGDRHHMSNARSNGKSTAKHIVRVSHIPYDMFWEPKWRQRR</sequence>
<evidence type="ECO:0008006" key="3">
    <source>
        <dbReference type="Google" id="ProtNLM"/>
    </source>
</evidence>
<gene>
    <name evidence="1" type="ORF">SCP_1001860</name>
</gene>
<proteinExistence type="predicted"/>
<evidence type="ECO:0000313" key="2">
    <source>
        <dbReference type="Proteomes" id="UP000287166"/>
    </source>
</evidence>
<comment type="caution">
    <text evidence="1">The sequence shown here is derived from an EMBL/GenBank/DDBJ whole genome shotgun (WGS) entry which is preliminary data.</text>
</comment>
<dbReference type="GeneID" id="38783859"/>
<evidence type="ECO:0000313" key="1">
    <source>
        <dbReference type="EMBL" id="GBE86942.1"/>
    </source>
</evidence>
<name>A0A401GXN0_9APHY</name>
<dbReference type="Proteomes" id="UP000287166">
    <property type="component" value="Unassembled WGS sequence"/>
</dbReference>
<protein>
    <recommendedName>
        <fullName evidence="3">F-box domain-containing protein</fullName>
    </recommendedName>
</protein>
<organism evidence="1 2">
    <name type="scientific">Sparassis crispa</name>
    <dbReference type="NCBI Taxonomy" id="139825"/>
    <lineage>
        <taxon>Eukaryota</taxon>
        <taxon>Fungi</taxon>
        <taxon>Dikarya</taxon>
        <taxon>Basidiomycota</taxon>
        <taxon>Agaricomycotina</taxon>
        <taxon>Agaricomycetes</taxon>
        <taxon>Polyporales</taxon>
        <taxon>Sparassidaceae</taxon>
        <taxon>Sparassis</taxon>
    </lineage>
</organism>
<dbReference type="InParanoid" id="A0A401GXN0"/>
<keyword evidence="2" id="KW-1185">Reference proteome</keyword>
<accession>A0A401GXN0</accession>
<dbReference type="AlphaFoldDB" id="A0A401GXN0"/>
<reference evidence="1 2" key="1">
    <citation type="journal article" date="2018" name="Sci. Rep.">
        <title>Genome sequence of the cauliflower mushroom Sparassis crispa (Hanabiratake) and its association with beneficial usage.</title>
        <authorList>
            <person name="Kiyama R."/>
            <person name="Furutani Y."/>
            <person name="Kawaguchi K."/>
            <person name="Nakanishi T."/>
        </authorList>
    </citation>
    <scope>NUCLEOTIDE SEQUENCE [LARGE SCALE GENOMIC DNA]</scope>
</reference>
<dbReference type="RefSeq" id="XP_027617855.1">
    <property type="nucleotide sequence ID" value="XM_027762054.1"/>
</dbReference>
<dbReference type="STRING" id="139825.A0A401GXN0"/>